<protein>
    <submittedName>
        <fullName evidence="2">Uncharacterized protein</fullName>
    </submittedName>
</protein>
<feature type="compositionally biased region" description="Basic and acidic residues" evidence="1">
    <location>
        <begin position="412"/>
        <end position="425"/>
    </location>
</feature>
<proteinExistence type="predicted"/>
<feature type="region of interest" description="Disordered" evidence="1">
    <location>
        <begin position="190"/>
        <end position="232"/>
    </location>
</feature>
<reference evidence="2" key="1">
    <citation type="submission" date="2023-02" db="EMBL/GenBank/DDBJ databases">
        <authorList>
            <person name="Palmer J.M."/>
        </authorList>
    </citation>
    <scope>NUCLEOTIDE SEQUENCE</scope>
    <source>
        <strain evidence="2">FW57</strain>
    </source>
</reference>
<dbReference type="Proteomes" id="UP001197093">
    <property type="component" value="Unassembled WGS sequence"/>
</dbReference>
<feature type="compositionally biased region" description="Basic and acidic residues" evidence="1">
    <location>
        <begin position="382"/>
        <end position="400"/>
    </location>
</feature>
<feature type="compositionally biased region" description="Basic and acidic residues" evidence="1">
    <location>
        <begin position="364"/>
        <end position="374"/>
    </location>
</feature>
<evidence type="ECO:0000256" key="1">
    <source>
        <dbReference type="SAM" id="MobiDB-lite"/>
    </source>
</evidence>
<sequence length="425" mass="47088">MSYPSSYWAADRQPGLDAEPQHALTPEHGDPGPSNRLTRQALRKLRREAGQLNGGTSSSFSRGTTPPSNAPKRRGPLLLEKTCNDALVPWLPPPPTESQIAREEASQRQAAERWAQYIEELEEHDPVFPSTSLPYFSLDRHGHALEYYPSPSTSPRYSSEWSRDGEFQRLRDEMLEAARFRPEDRSLFHTHGGSAFSSQRDKDNSASAATLDDPSQAASVQDDAGSPPALASELFPPHRAINGAAELAGFVAASSYIVSLGGPPLPDLRYGIIIMPVGDESLLFKGYGDHASMPAGFAKEVHARSKEVKQGLRAELGRKRAEEGFDRFATEVVEELDEEERDFYRQRWLARGGNEDLSELGGDGEGRGYDDRGSARSISTEEMIRRAREEMARRARERPESPLTEGSQASDRAQKVEQDGREPDL</sequence>
<gene>
    <name evidence="2" type="ORF">NEMBOFW57_001206</name>
</gene>
<evidence type="ECO:0000313" key="2">
    <source>
        <dbReference type="EMBL" id="KAG7291194.1"/>
    </source>
</evidence>
<comment type="caution">
    <text evidence="2">The sequence shown here is derived from an EMBL/GenBank/DDBJ whole genome shotgun (WGS) entry which is preliminary data.</text>
</comment>
<feature type="region of interest" description="Disordered" evidence="1">
    <location>
        <begin position="1"/>
        <end position="111"/>
    </location>
</feature>
<feature type="region of interest" description="Disordered" evidence="1">
    <location>
        <begin position="354"/>
        <end position="425"/>
    </location>
</feature>
<keyword evidence="3" id="KW-1185">Reference proteome</keyword>
<accession>A0AAD4F147</accession>
<name>A0AAD4F147_9PEZI</name>
<feature type="compositionally biased region" description="Low complexity" evidence="1">
    <location>
        <begin position="54"/>
        <end position="67"/>
    </location>
</feature>
<dbReference type="AlphaFoldDB" id="A0AAD4F147"/>
<dbReference type="EMBL" id="JAHCVI010000001">
    <property type="protein sequence ID" value="KAG7291194.1"/>
    <property type="molecule type" value="Genomic_DNA"/>
</dbReference>
<organism evidence="2 3">
    <name type="scientific">Staphylotrichum longicolle</name>
    <dbReference type="NCBI Taxonomy" id="669026"/>
    <lineage>
        <taxon>Eukaryota</taxon>
        <taxon>Fungi</taxon>
        <taxon>Dikarya</taxon>
        <taxon>Ascomycota</taxon>
        <taxon>Pezizomycotina</taxon>
        <taxon>Sordariomycetes</taxon>
        <taxon>Sordariomycetidae</taxon>
        <taxon>Sordariales</taxon>
        <taxon>Chaetomiaceae</taxon>
        <taxon>Staphylotrichum</taxon>
    </lineage>
</organism>
<evidence type="ECO:0000313" key="3">
    <source>
        <dbReference type="Proteomes" id="UP001197093"/>
    </source>
</evidence>